<dbReference type="OrthoDB" id="8634103at2"/>
<protein>
    <submittedName>
        <fullName evidence="2">Glutathione S-transferase family protein</fullName>
    </submittedName>
</protein>
<keyword evidence="3" id="KW-1185">Reference proteome</keyword>
<proteinExistence type="predicted"/>
<evidence type="ECO:0000313" key="2">
    <source>
        <dbReference type="EMBL" id="AXR07575.1"/>
    </source>
</evidence>
<dbReference type="GO" id="GO:0005737">
    <property type="term" value="C:cytoplasm"/>
    <property type="evidence" value="ECO:0007669"/>
    <property type="project" value="TreeGrafter"/>
</dbReference>
<dbReference type="CDD" id="cd00570">
    <property type="entry name" value="GST_N_family"/>
    <property type="match status" value="1"/>
</dbReference>
<dbReference type="GO" id="GO:0016740">
    <property type="term" value="F:transferase activity"/>
    <property type="evidence" value="ECO:0007669"/>
    <property type="project" value="UniProtKB-KW"/>
</dbReference>
<dbReference type="PROSITE" id="PS50404">
    <property type="entry name" value="GST_NTER"/>
    <property type="match status" value="1"/>
</dbReference>
<name>A0A346NPW8_9ALTE</name>
<dbReference type="Proteomes" id="UP000262073">
    <property type="component" value="Chromosome"/>
</dbReference>
<organism evidence="2 3">
    <name type="scientific">Salinimonas sediminis</name>
    <dbReference type="NCBI Taxonomy" id="2303538"/>
    <lineage>
        <taxon>Bacteria</taxon>
        <taxon>Pseudomonadati</taxon>
        <taxon>Pseudomonadota</taxon>
        <taxon>Gammaproteobacteria</taxon>
        <taxon>Alteromonadales</taxon>
        <taxon>Alteromonadaceae</taxon>
        <taxon>Alteromonas/Salinimonas group</taxon>
        <taxon>Salinimonas</taxon>
    </lineage>
</organism>
<dbReference type="InterPro" id="IPR036249">
    <property type="entry name" value="Thioredoxin-like_sf"/>
</dbReference>
<dbReference type="PANTHER" id="PTHR43968:SF6">
    <property type="entry name" value="GLUTATHIONE S-TRANSFERASE OMEGA"/>
    <property type="match status" value="1"/>
</dbReference>
<evidence type="ECO:0000313" key="3">
    <source>
        <dbReference type="Proteomes" id="UP000262073"/>
    </source>
</evidence>
<dbReference type="KEGG" id="salm:D0Y50_15140"/>
<dbReference type="PANTHER" id="PTHR43968">
    <property type="match status" value="1"/>
</dbReference>
<evidence type="ECO:0000259" key="1">
    <source>
        <dbReference type="PROSITE" id="PS50404"/>
    </source>
</evidence>
<dbReference type="AlphaFoldDB" id="A0A346NPW8"/>
<dbReference type="Gene3D" id="1.20.1050.10">
    <property type="match status" value="1"/>
</dbReference>
<dbReference type="InterPro" id="IPR004045">
    <property type="entry name" value="Glutathione_S-Trfase_N"/>
</dbReference>
<feature type="domain" description="GST N-terminal" evidence="1">
    <location>
        <begin position="1"/>
        <end position="78"/>
    </location>
</feature>
<dbReference type="Pfam" id="PF13417">
    <property type="entry name" value="GST_N_3"/>
    <property type="match status" value="1"/>
</dbReference>
<dbReference type="Gene3D" id="3.40.30.10">
    <property type="entry name" value="Glutaredoxin"/>
    <property type="match status" value="1"/>
</dbReference>
<sequence length="191" mass="22394">MMKLYGSTTSPYVRRIRILLSQTDHEFINLNIFEGEGRETLARKSPTMKVPCLEDGDQVVFDSRVIQRYLSTKFQYAPLSWDEENQLTLIDAVNDSFVSLFMLKRSHIQADQDALFIRMQKDRITASLKALNEQVAQGEFAYWHYPAICLYTVIDWIEFRELHKLEGLDALKSFREQHVDRIEVTATDPRR</sequence>
<keyword evidence="2" id="KW-0808">Transferase</keyword>
<gene>
    <name evidence="2" type="ORF">D0Y50_15140</name>
</gene>
<dbReference type="InterPro" id="IPR050983">
    <property type="entry name" value="GST_Omega/HSP26"/>
</dbReference>
<accession>A0A346NPW8</accession>
<reference evidence="2 3" key="1">
    <citation type="submission" date="2018-08" db="EMBL/GenBank/DDBJ databases">
        <title>Salinimonas sediminis sp. nov., a piezophilic bacterium isolated from a deep-sea sediment sample from the New Britain Trench.</title>
        <authorList>
            <person name="Cao J."/>
        </authorList>
    </citation>
    <scope>NUCLEOTIDE SEQUENCE [LARGE SCALE GENOMIC DNA]</scope>
    <source>
        <strain evidence="2 3">N102</strain>
    </source>
</reference>
<dbReference type="SUPFAM" id="SSF52833">
    <property type="entry name" value="Thioredoxin-like"/>
    <property type="match status" value="1"/>
</dbReference>
<dbReference type="EMBL" id="CP031769">
    <property type="protein sequence ID" value="AXR07575.1"/>
    <property type="molecule type" value="Genomic_DNA"/>
</dbReference>